<dbReference type="AlphaFoldDB" id="A0A316DUF8"/>
<dbReference type="PANTHER" id="PTHR30469">
    <property type="entry name" value="MULTIDRUG RESISTANCE PROTEIN MDTA"/>
    <property type="match status" value="1"/>
</dbReference>
<dbReference type="InterPro" id="IPR058625">
    <property type="entry name" value="MdtA-like_BSH"/>
</dbReference>
<evidence type="ECO:0000256" key="1">
    <source>
        <dbReference type="ARBA" id="ARBA00009477"/>
    </source>
</evidence>
<keyword evidence="2" id="KW-0175">Coiled coil</keyword>
<dbReference type="PANTHER" id="PTHR30469:SF15">
    <property type="entry name" value="HLYD FAMILY OF SECRETION PROTEINS"/>
    <property type="match status" value="1"/>
</dbReference>
<evidence type="ECO:0000256" key="2">
    <source>
        <dbReference type="SAM" id="Coils"/>
    </source>
</evidence>
<dbReference type="InterPro" id="IPR058792">
    <property type="entry name" value="Beta-barrel_RND_2"/>
</dbReference>
<evidence type="ECO:0000313" key="5">
    <source>
        <dbReference type="EMBL" id="PWK20829.1"/>
    </source>
</evidence>
<dbReference type="Gene3D" id="2.40.420.20">
    <property type="match status" value="1"/>
</dbReference>
<sequence>MKNIKFLIIFALIVSSCSDKKAKSFDDVLASNNLTELKEKRNEIDNKQQELNEQMKLLSEKISQLDTVRKIPLITTFKAQQEIFNHQLEIQGNVTTKDLLIITPEFNGILTNVYVKEGQKVNNGQLLAKIDDGGLSQQLAQLEIQTNLAKTTFERQKRLWDQNIGSEIQYLQAKSTYESQEKAISQLKQQIAKTNVIAPFSGTIDDVITQQGSVVVAGQTQLMRIVNLDNMYIETDVPESYISDVIKGKDVTVDFPVLGKTIETKIRQAGDVINPANRTFKVEVGVPNKDKTIKPNLTARLKINDYTNEKALLIPQSIISENAEGEQYIYVITNKNANNEGDAKRVIIKTGRTQGDVIEVLDGIEDGAEIVKEGARSVKDGQTVKVINLSTENENNSTNQQKD</sequence>
<name>A0A316DUF8_9FLAO</name>
<dbReference type="Gene3D" id="2.40.30.170">
    <property type="match status" value="1"/>
</dbReference>
<gene>
    <name evidence="5" type="ORF">LX78_00534</name>
</gene>
<feature type="domain" description="CusB-like beta-barrel" evidence="4">
    <location>
        <begin position="233"/>
        <end position="305"/>
    </location>
</feature>
<dbReference type="InterPro" id="IPR006143">
    <property type="entry name" value="RND_pump_MFP"/>
</dbReference>
<keyword evidence="6" id="KW-1185">Reference proteome</keyword>
<dbReference type="SUPFAM" id="SSF111369">
    <property type="entry name" value="HlyD-like secretion proteins"/>
    <property type="match status" value="1"/>
</dbReference>
<dbReference type="EMBL" id="QGGP01000001">
    <property type="protein sequence ID" value="PWK20829.1"/>
    <property type="molecule type" value="Genomic_DNA"/>
</dbReference>
<dbReference type="Proteomes" id="UP000245430">
    <property type="component" value="Unassembled WGS sequence"/>
</dbReference>
<accession>A0A316DUF8</accession>
<dbReference type="RefSeq" id="WP_109681084.1">
    <property type="nucleotide sequence ID" value="NZ_QGGP01000001.1"/>
</dbReference>
<feature type="coiled-coil region" evidence="2">
    <location>
        <begin position="170"/>
        <end position="197"/>
    </location>
</feature>
<proteinExistence type="inferred from homology"/>
<dbReference type="Pfam" id="PF25917">
    <property type="entry name" value="BSH_RND"/>
    <property type="match status" value="1"/>
</dbReference>
<evidence type="ECO:0000259" key="3">
    <source>
        <dbReference type="Pfam" id="PF25917"/>
    </source>
</evidence>
<dbReference type="Gene3D" id="2.40.50.100">
    <property type="match status" value="1"/>
</dbReference>
<dbReference type="OrthoDB" id="9806939at2"/>
<dbReference type="Pfam" id="PF25954">
    <property type="entry name" value="Beta-barrel_RND_2"/>
    <property type="match status" value="1"/>
</dbReference>
<evidence type="ECO:0000259" key="4">
    <source>
        <dbReference type="Pfam" id="PF25954"/>
    </source>
</evidence>
<dbReference type="GO" id="GO:1990281">
    <property type="term" value="C:efflux pump complex"/>
    <property type="evidence" value="ECO:0007669"/>
    <property type="project" value="TreeGrafter"/>
</dbReference>
<reference evidence="5 6" key="1">
    <citation type="submission" date="2018-05" db="EMBL/GenBank/DDBJ databases">
        <title>Genomic Encyclopedia of Archaeal and Bacterial Type Strains, Phase II (KMG-II): from individual species to whole genera.</title>
        <authorList>
            <person name="Goeker M."/>
        </authorList>
    </citation>
    <scope>NUCLEOTIDE SEQUENCE [LARGE SCALE GENOMIC DNA]</scope>
    <source>
        <strain evidence="5 6">DSM 22637</strain>
    </source>
</reference>
<feature type="domain" description="Multidrug resistance protein MdtA-like barrel-sandwich hybrid" evidence="3">
    <location>
        <begin position="102"/>
        <end position="223"/>
    </location>
</feature>
<dbReference type="Gene3D" id="1.10.287.470">
    <property type="entry name" value="Helix hairpin bin"/>
    <property type="match status" value="1"/>
</dbReference>
<dbReference type="NCBIfam" id="TIGR01730">
    <property type="entry name" value="RND_mfp"/>
    <property type="match status" value="1"/>
</dbReference>
<comment type="caution">
    <text evidence="5">The sequence shown here is derived from an EMBL/GenBank/DDBJ whole genome shotgun (WGS) entry which is preliminary data.</text>
</comment>
<dbReference type="GO" id="GO:0015562">
    <property type="term" value="F:efflux transmembrane transporter activity"/>
    <property type="evidence" value="ECO:0007669"/>
    <property type="project" value="TreeGrafter"/>
</dbReference>
<dbReference type="PROSITE" id="PS51257">
    <property type="entry name" value="PROKAR_LIPOPROTEIN"/>
    <property type="match status" value="1"/>
</dbReference>
<organism evidence="5 6">
    <name type="scientific">Xanthomarina spongicola</name>
    <dbReference type="NCBI Taxonomy" id="570520"/>
    <lineage>
        <taxon>Bacteria</taxon>
        <taxon>Pseudomonadati</taxon>
        <taxon>Bacteroidota</taxon>
        <taxon>Flavobacteriia</taxon>
        <taxon>Flavobacteriales</taxon>
        <taxon>Flavobacteriaceae</taxon>
        <taxon>Xanthomarina</taxon>
    </lineage>
</organism>
<protein>
    <submittedName>
        <fullName evidence="5">RND family efflux transporter MFP subunit</fullName>
    </submittedName>
</protein>
<feature type="coiled-coil region" evidence="2">
    <location>
        <begin position="30"/>
        <end position="68"/>
    </location>
</feature>
<evidence type="ECO:0000313" key="6">
    <source>
        <dbReference type="Proteomes" id="UP000245430"/>
    </source>
</evidence>
<comment type="similarity">
    <text evidence="1">Belongs to the membrane fusion protein (MFP) (TC 8.A.1) family.</text>
</comment>